<evidence type="ECO:0000313" key="1">
    <source>
        <dbReference type="EMBL" id="KAK3078895.1"/>
    </source>
</evidence>
<proteinExistence type="predicted"/>
<organism evidence="1 2">
    <name type="scientific">Coniosporium uncinatum</name>
    <dbReference type="NCBI Taxonomy" id="93489"/>
    <lineage>
        <taxon>Eukaryota</taxon>
        <taxon>Fungi</taxon>
        <taxon>Dikarya</taxon>
        <taxon>Ascomycota</taxon>
        <taxon>Pezizomycotina</taxon>
        <taxon>Dothideomycetes</taxon>
        <taxon>Dothideomycetes incertae sedis</taxon>
        <taxon>Coniosporium</taxon>
    </lineage>
</organism>
<reference evidence="1" key="1">
    <citation type="submission" date="2024-09" db="EMBL/GenBank/DDBJ databases">
        <title>Black Yeasts Isolated from many extreme environments.</title>
        <authorList>
            <person name="Coleine C."/>
            <person name="Stajich J.E."/>
            <person name="Selbmann L."/>
        </authorList>
    </citation>
    <scope>NUCLEOTIDE SEQUENCE</scope>
    <source>
        <strain evidence="1">CCFEE 5737</strain>
    </source>
</reference>
<name>A0ACC3DQK4_9PEZI</name>
<gene>
    <name evidence="1" type="ORF">LTS18_006345</name>
</gene>
<dbReference type="Proteomes" id="UP001186974">
    <property type="component" value="Unassembled WGS sequence"/>
</dbReference>
<comment type="caution">
    <text evidence="1">The sequence shown here is derived from an EMBL/GenBank/DDBJ whole genome shotgun (WGS) entry which is preliminary data.</text>
</comment>
<evidence type="ECO:0000313" key="2">
    <source>
        <dbReference type="Proteomes" id="UP001186974"/>
    </source>
</evidence>
<sequence>RAKDLAGGAESGLRFIWQREMTRKFSNNPHAEEDERLDLQELKQICRNLHINCTEDTLKAQFDRADGTGRGSLTYAQFQSLVKQMKERQDIRKIYNDIKGLSEPELGMGSFFVFLSSVQGIDVNKDLGKWTKAFESCVKASRAKDGVSDLTENHFNMTMSPDAFQAFLTNSHYNAPLIPTPSTMSLDRPLNEYFISSSHNTYLMGRQVADRSSTEAYMSALRKGCRCIEIDCWDGSDGKPVVLHGKSLTTRVLFSDCISVIARHAFEGSEYPLIISLEVHCNPQQQAAMTEIMKAGFGDSLLLEPLANDRNVLPSPEQLKRKILIKVKSSEALEEPILSPELPTARRPRGLSSPFIRPRVVESPSTTSIPLSSPPSISPPERPGFYWATPRTENTISPASSTEESDSPPPTDEKKRRKGTSNIVKVLGDLGVYTRGIKYSDFRSPEAKTYNHIYSFAERTFASLCSKQSATKALLEEHNMRYLMRVYPSGYRISSTNFDPLLFWRRGVQMAALNWQTNDLGMQINGAMFEAGTDSTGYVLKPTEMRPSRQDPDFEDGKLHKPSKKRVEFSVDIVSAQQLPRPRNLSSEQNFNPYVAIEMFIAEDKGLGVATGHGGMDASDRNGMSGIGSPVRKFTKVVEGNGYDPNWNESVTLTVNTKHPSLVFVRWSVYHAHDPRKIYTESAEPLATFTAKLSSLQQGYRHIPLYDVSGDKFLFSSLFCKIDKKAHVDVFEATVPLRINSQPASPACPPVDARPGKREFLRRAFSRTASDRKKQNKENDMIAFSRTTSYEK</sequence>
<keyword evidence="2" id="KW-1185">Reference proteome</keyword>
<feature type="non-terminal residue" evidence="1">
    <location>
        <position position="1"/>
    </location>
</feature>
<accession>A0ACC3DQK4</accession>
<protein>
    <submittedName>
        <fullName evidence="1">Uncharacterized protein</fullName>
    </submittedName>
</protein>
<dbReference type="EMBL" id="JAWDJW010001533">
    <property type="protein sequence ID" value="KAK3078895.1"/>
    <property type="molecule type" value="Genomic_DNA"/>
</dbReference>